<proteinExistence type="predicted"/>
<sequence>MPPLPTTFDDATNASIASIERRQNDLRDFQIPRLRGCSASLAVQQQYAAELREDLDTITRLVEVLDESIDVQRSPRSRKDLRGKVEGFRADVSQLKRDLREALLFSKRAIDAKASSSREELLRSSVLEQTRTSDGKAAEDAVMKAQADVTDALRRTMGLMQTELERSVLSSQMLGSSTAALKATTSTHDVLTGLLGTSKQLTGYLFSPALAFFALVVLFILKQRIVDRGLRIAFWWTRLLPSMGGDDTTLGTKDVMTEKVTAVATQNVAAVASSIIMASTAAILGSQVAHAAEPDWDALSASPSGKDTSPTSADLGSASLNLFATSLTSQHSQTPHLESIHDEL</sequence>
<gene>
    <name evidence="1" type="ORF">F5148DRAFT_1190813</name>
</gene>
<keyword evidence="2" id="KW-1185">Reference proteome</keyword>
<accession>A0ACC0UBN7</accession>
<reference evidence="1" key="1">
    <citation type="submission" date="2021-03" db="EMBL/GenBank/DDBJ databases">
        <title>Evolutionary priming and transition to the ectomycorrhizal habit in an iconic lineage of mushroom-forming fungi: is preadaptation a requirement?</title>
        <authorList>
            <consortium name="DOE Joint Genome Institute"/>
            <person name="Looney B.P."/>
            <person name="Miyauchi S."/>
            <person name="Morin E."/>
            <person name="Drula E."/>
            <person name="Courty P.E."/>
            <person name="Chicoki N."/>
            <person name="Fauchery L."/>
            <person name="Kohler A."/>
            <person name="Kuo A."/>
            <person name="LaButti K."/>
            <person name="Pangilinan J."/>
            <person name="Lipzen A."/>
            <person name="Riley R."/>
            <person name="Andreopoulos W."/>
            <person name="He G."/>
            <person name="Johnson J."/>
            <person name="Barry K.W."/>
            <person name="Grigoriev I.V."/>
            <person name="Nagy L."/>
            <person name="Hibbett D."/>
            <person name="Henrissat B."/>
            <person name="Matheny P.B."/>
            <person name="Labbe J."/>
            <person name="Martin A.F."/>
        </authorList>
    </citation>
    <scope>NUCLEOTIDE SEQUENCE</scope>
    <source>
        <strain evidence="1">BPL698</strain>
    </source>
</reference>
<dbReference type="Proteomes" id="UP001207468">
    <property type="component" value="Unassembled WGS sequence"/>
</dbReference>
<comment type="caution">
    <text evidence="1">The sequence shown here is derived from an EMBL/GenBank/DDBJ whole genome shotgun (WGS) entry which is preliminary data.</text>
</comment>
<evidence type="ECO:0000313" key="2">
    <source>
        <dbReference type="Proteomes" id="UP001207468"/>
    </source>
</evidence>
<protein>
    <submittedName>
        <fullName evidence="1">Sec20-domain-containing protein</fullName>
    </submittedName>
</protein>
<organism evidence="1 2">
    <name type="scientific">Russula earlei</name>
    <dbReference type="NCBI Taxonomy" id="71964"/>
    <lineage>
        <taxon>Eukaryota</taxon>
        <taxon>Fungi</taxon>
        <taxon>Dikarya</taxon>
        <taxon>Basidiomycota</taxon>
        <taxon>Agaricomycotina</taxon>
        <taxon>Agaricomycetes</taxon>
        <taxon>Russulales</taxon>
        <taxon>Russulaceae</taxon>
        <taxon>Russula</taxon>
    </lineage>
</organism>
<name>A0ACC0UBN7_9AGAM</name>
<dbReference type="EMBL" id="JAGFNK010000073">
    <property type="protein sequence ID" value="KAI9509038.1"/>
    <property type="molecule type" value="Genomic_DNA"/>
</dbReference>
<evidence type="ECO:0000313" key="1">
    <source>
        <dbReference type="EMBL" id="KAI9509038.1"/>
    </source>
</evidence>